<dbReference type="RefSeq" id="WP_155464281.1">
    <property type="nucleotide sequence ID" value="NZ_WNKY01000013.1"/>
</dbReference>
<evidence type="ECO:0000313" key="3">
    <source>
        <dbReference type="Proteomes" id="UP000475582"/>
    </source>
</evidence>
<keyword evidence="1" id="KW-0732">Signal</keyword>
<accession>A0A6L6PIB8</accession>
<keyword evidence="3" id="KW-1185">Reference proteome</keyword>
<protein>
    <submittedName>
        <fullName evidence="2">DUF4019 domain-containing protein</fullName>
    </submittedName>
</protein>
<evidence type="ECO:0000256" key="1">
    <source>
        <dbReference type="SAM" id="SignalP"/>
    </source>
</evidence>
<dbReference type="AlphaFoldDB" id="A0A6L6PIB8"/>
<sequence length="266" mass="29206">MRILFLALMALPMAAHAEGGGIGYPTVSAALEALKARSDVAISVQGGWTIVEDKAAHAIWSFTPADHAAHPAAVRREMVEQGGGVSVQMTALCQASKQACDKLMEEFKVLNARMGQDVSSQWRASSAQIERVESLSRLYFAAKDDARYQEAYAVLTPSQHQQTPFARWSFLAQDFNAQAGKLIQRDFKKITWYRNPPQAPAGVYAAVDFSGEYANTSLYCGYLVLVEQPDGAFLILREEQNVVDKDTAAKLKPGELDGLRAQFKCK</sequence>
<dbReference type="Proteomes" id="UP000475582">
    <property type="component" value="Unassembled WGS sequence"/>
</dbReference>
<dbReference type="Pfam" id="PF13211">
    <property type="entry name" value="DUF4019"/>
    <property type="match status" value="1"/>
</dbReference>
<feature type="chain" id="PRO_5027012034" evidence="1">
    <location>
        <begin position="18"/>
        <end position="266"/>
    </location>
</feature>
<comment type="caution">
    <text evidence="2">The sequence shown here is derived from an EMBL/GenBank/DDBJ whole genome shotgun (WGS) entry which is preliminary data.</text>
</comment>
<name>A0A6L6PIB8_9BURK</name>
<dbReference type="EMBL" id="WNKY01000013">
    <property type="protein sequence ID" value="MTV38722.1"/>
    <property type="molecule type" value="Genomic_DNA"/>
</dbReference>
<gene>
    <name evidence="2" type="ORF">GM676_14170</name>
</gene>
<reference evidence="2 3" key="1">
    <citation type="submission" date="2019-11" db="EMBL/GenBank/DDBJ databases">
        <title>Type strains purchased from KCTC, JCM and DSMZ.</title>
        <authorList>
            <person name="Lu H."/>
        </authorList>
    </citation>
    <scope>NUCLEOTIDE SEQUENCE [LARGE SCALE GENOMIC DNA]</scope>
    <source>
        <strain evidence="2 3">KCTC 22382</strain>
    </source>
</reference>
<dbReference type="OrthoDB" id="6080579at2"/>
<proteinExistence type="predicted"/>
<evidence type="ECO:0000313" key="2">
    <source>
        <dbReference type="EMBL" id="MTV38722.1"/>
    </source>
</evidence>
<dbReference type="InterPro" id="IPR025091">
    <property type="entry name" value="DUF4019"/>
</dbReference>
<organism evidence="2 3">
    <name type="scientific">Duganella radicis</name>
    <dbReference type="NCBI Taxonomy" id="551988"/>
    <lineage>
        <taxon>Bacteria</taxon>
        <taxon>Pseudomonadati</taxon>
        <taxon>Pseudomonadota</taxon>
        <taxon>Betaproteobacteria</taxon>
        <taxon>Burkholderiales</taxon>
        <taxon>Oxalobacteraceae</taxon>
        <taxon>Telluria group</taxon>
        <taxon>Duganella</taxon>
    </lineage>
</organism>
<feature type="signal peptide" evidence="1">
    <location>
        <begin position="1"/>
        <end position="17"/>
    </location>
</feature>